<dbReference type="STRING" id="1385511.GCA_000425225_04241"/>
<gene>
    <name evidence="2" type="ORF">N783_04330</name>
</gene>
<dbReference type="PROSITE" id="PS51257">
    <property type="entry name" value="PROKAR_LIPOPROTEIN"/>
    <property type="match status" value="1"/>
</dbReference>
<evidence type="ECO:0000313" key="3">
    <source>
        <dbReference type="Proteomes" id="UP000030403"/>
    </source>
</evidence>
<dbReference type="RefSeq" id="WP_027447695.1">
    <property type="nucleotide sequence ID" value="NZ_AULJ01000084.1"/>
</dbReference>
<protein>
    <submittedName>
        <fullName evidence="2">Uncharacterized protein</fullName>
    </submittedName>
</protein>
<dbReference type="EMBL" id="AVPF01000116">
    <property type="protein sequence ID" value="KGX83358.1"/>
    <property type="molecule type" value="Genomic_DNA"/>
</dbReference>
<name>A0A0A5FWF5_9BACI</name>
<evidence type="ECO:0000313" key="2">
    <source>
        <dbReference type="EMBL" id="KGX83358.1"/>
    </source>
</evidence>
<evidence type="ECO:0000256" key="1">
    <source>
        <dbReference type="SAM" id="Coils"/>
    </source>
</evidence>
<dbReference type="OrthoDB" id="2963381at2"/>
<reference evidence="2 3" key="1">
    <citation type="submission" date="2013-08" db="EMBL/GenBank/DDBJ databases">
        <authorList>
            <person name="Huang J."/>
            <person name="Wang G."/>
        </authorList>
    </citation>
    <scope>NUCLEOTIDE SEQUENCE [LARGE SCALE GENOMIC DNA]</scope>
    <source>
        <strain evidence="2 3">BH030004</strain>
    </source>
</reference>
<proteinExistence type="predicted"/>
<feature type="coiled-coil region" evidence="1">
    <location>
        <begin position="28"/>
        <end position="83"/>
    </location>
</feature>
<keyword evidence="3" id="KW-1185">Reference proteome</keyword>
<organism evidence="2 3">
    <name type="scientific">Pontibacillus marinus BH030004 = DSM 16465</name>
    <dbReference type="NCBI Taxonomy" id="1385511"/>
    <lineage>
        <taxon>Bacteria</taxon>
        <taxon>Bacillati</taxon>
        <taxon>Bacillota</taxon>
        <taxon>Bacilli</taxon>
        <taxon>Bacillales</taxon>
        <taxon>Bacillaceae</taxon>
        <taxon>Pontibacillus</taxon>
    </lineage>
</organism>
<dbReference type="AlphaFoldDB" id="A0A0A5FWF5"/>
<accession>A0A0A5FWF5</accession>
<keyword evidence="1" id="KW-0175">Coiled coil</keyword>
<comment type="caution">
    <text evidence="2">The sequence shown here is derived from an EMBL/GenBank/DDBJ whole genome shotgun (WGS) entry which is preliminary data.</text>
</comment>
<dbReference type="Proteomes" id="UP000030403">
    <property type="component" value="Unassembled WGS sequence"/>
</dbReference>
<sequence length="247" mass="28102">MKGIFVFLCSSIFLVLVGCTEDSSEKVSNELENKTKEQQASLEEYQDDLQKAEEKNRQLANELDTLKNDNEIKNSELQFKSNKINSLQALLQQTYEVMGNEIGENKAFKILGLFKPESITEDSQVGAVTVQNIKMEKQNKEIRRYRIDFNGELELTGTVRLDEAHGGYVFTVNNKHFNQVPHTMYDITNGTISFKIKNEEAFIEALGEDLSIGEIKSIHAVFKNYNSVYIAESHSSDYATFVEMISD</sequence>